<dbReference type="InterPro" id="IPR044925">
    <property type="entry name" value="His-Me_finger_sf"/>
</dbReference>
<dbReference type="SUPFAM" id="SSF54060">
    <property type="entry name" value="His-Me finger endonucleases"/>
    <property type="match status" value="1"/>
</dbReference>
<keyword evidence="2" id="KW-0378">Hydrolase</keyword>
<keyword evidence="2" id="KW-0540">Nuclease</keyword>
<keyword evidence="2" id="KW-0255">Endonuclease</keyword>
<organism evidence="2 3">
    <name type="scientific">Fusobacterium nucleatum subsp. polymorphum</name>
    <name type="common">Fusobacterium polymorphum</name>
    <dbReference type="NCBI Taxonomy" id="76857"/>
    <lineage>
        <taxon>Bacteria</taxon>
        <taxon>Fusobacteriati</taxon>
        <taxon>Fusobacteriota</taxon>
        <taxon>Fusobacteriia</taxon>
        <taxon>Fusobacteriales</taxon>
        <taxon>Fusobacteriaceae</taxon>
        <taxon>Fusobacterium</taxon>
    </lineage>
</organism>
<accession>A0A2C6BN76</accession>
<dbReference type="Proteomes" id="UP000224182">
    <property type="component" value="Unassembled WGS sequence"/>
</dbReference>
<dbReference type="GO" id="GO:0004519">
    <property type="term" value="F:endonuclease activity"/>
    <property type="evidence" value="ECO:0007669"/>
    <property type="project" value="UniProtKB-KW"/>
</dbReference>
<dbReference type="AlphaFoldDB" id="A0A2C6BN76"/>
<evidence type="ECO:0000313" key="2">
    <source>
        <dbReference type="EMBL" id="PHI07068.1"/>
    </source>
</evidence>
<dbReference type="Gene3D" id="3.90.75.20">
    <property type="match status" value="1"/>
</dbReference>
<evidence type="ECO:0000313" key="3">
    <source>
        <dbReference type="Proteomes" id="UP000224182"/>
    </source>
</evidence>
<name>A0A2C6BN76_FUSNP</name>
<feature type="domain" description="HNH nuclease" evidence="1">
    <location>
        <begin position="116"/>
        <end position="159"/>
    </location>
</feature>
<dbReference type="Pfam" id="PF13392">
    <property type="entry name" value="HNH_3"/>
    <property type="match status" value="1"/>
</dbReference>
<evidence type="ECO:0000259" key="1">
    <source>
        <dbReference type="Pfam" id="PF13392"/>
    </source>
</evidence>
<dbReference type="InterPro" id="IPR003615">
    <property type="entry name" value="HNH_nuc"/>
</dbReference>
<proteinExistence type="predicted"/>
<dbReference type="RefSeq" id="WP_098974738.1">
    <property type="nucleotide sequence ID" value="NZ_CP077115.1"/>
</dbReference>
<sequence>MNKYTNEMIEFLREVTSGKTYKEITELFNKKFNLNITAEKIKSLLSRKKICTGTKGCLYKKGKVPWNKGKKSYMGANRTSFKKGHKPKNWRPVGSERVDKDGYTLIKIAEPRSWCLKHRLIWEEHHKMKVPFGQAIIFGDGDKTNFSIENLICVSRKELRVLNKFGLIKNDVELTKTGLNVAKIRIKLAELRREKK</sequence>
<comment type="caution">
    <text evidence="2">The sequence shown here is derived from an EMBL/GenBank/DDBJ whole genome shotgun (WGS) entry which is preliminary data.</text>
</comment>
<protein>
    <submittedName>
        <fullName evidence="2">HNH endonuclease</fullName>
    </submittedName>
</protein>
<dbReference type="EMBL" id="NIRN01000001">
    <property type="protein sequence ID" value="PHI07068.1"/>
    <property type="molecule type" value="Genomic_DNA"/>
</dbReference>
<reference evidence="2 3" key="1">
    <citation type="submission" date="2017-06" db="EMBL/GenBank/DDBJ databases">
        <title>Draft genome sequence of Fusobacterium nucleatum subsp. polymorphum KCOM 1271 (=ChDC F305).</title>
        <authorList>
            <person name="Kook J.-K."/>
            <person name="Park S.-N."/>
            <person name="Lim Y.K."/>
            <person name="Roh H."/>
        </authorList>
    </citation>
    <scope>NUCLEOTIDE SEQUENCE [LARGE SCALE GENOMIC DNA]</scope>
    <source>
        <strain evidence="3">KCOM 1271 (ChDC F305)</strain>
    </source>
</reference>
<gene>
    <name evidence="2" type="ORF">CBG54_08540</name>
</gene>